<dbReference type="AlphaFoldDB" id="A0AAP2HM16"/>
<accession>A0AAP2HM16</accession>
<sequence>MHADRLAKSSVPSSDRGMQYRAAADVFSSGAAFRSLPTDGLVDVSTDGEAAANTSTEKRYEGAFFFCAADARRRRFFEQPARSTRFIDRSAISMSGRPCGASLDWPEGRVKRIRRH</sequence>
<name>A0AAP2HM16_9BURK</name>
<dbReference type="Proteomes" id="UP001196915">
    <property type="component" value="Unassembled WGS sequence"/>
</dbReference>
<gene>
    <name evidence="1" type="ORF">KTE52_18815</name>
</gene>
<dbReference type="EMBL" id="JAHPMX010000009">
    <property type="protein sequence ID" value="MBU9358391.1"/>
    <property type="molecule type" value="Genomic_DNA"/>
</dbReference>
<dbReference type="RefSeq" id="WP_140401356.1">
    <property type="nucleotide sequence ID" value="NZ_CAJHCJ010000013.1"/>
</dbReference>
<protein>
    <submittedName>
        <fullName evidence="1">Uncharacterized protein</fullName>
    </submittedName>
</protein>
<reference evidence="1" key="1">
    <citation type="submission" date="2021-06" db="EMBL/GenBank/DDBJ databases">
        <title>A collection of bacterial strains from the Burkholderia cepacia Research Laboratory and Repository.</title>
        <authorList>
            <person name="Lipuma J."/>
            <person name="Spilker T."/>
        </authorList>
    </citation>
    <scope>NUCLEOTIDE SEQUENCE</scope>
    <source>
        <strain evidence="1">AU37435</strain>
    </source>
</reference>
<proteinExistence type="predicted"/>
<organism evidence="1 2">
    <name type="scientific">Burkholderia multivorans</name>
    <dbReference type="NCBI Taxonomy" id="87883"/>
    <lineage>
        <taxon>Bacteria</taxon>
        <taxon>Pseudomonadati</taxon>
        <taxon>Pseudomonadota</taxon>
        <taxon>Betaproteobacteria</taxon>
        <taxon>Burkholderiales</taxon>
        <taxon>Burkholderiaceae</taxon>
        <taxon>Burkholderia</taxon>
        <taxon>Burkholderia cepacia complex</taxon>
    </lineage>
</organism>
<evidence type="ECO:0000313" key="2">
    <source>
        <dbReference type="Proteomes" id="UP001196915"/>
    </source>
</evidence>
<comment type="caution">
    <text evidence="1">The sequence shown here is derived from an EMBL/GenBank/DDBJ whole genome shotgun (WGS) entry which is preliminary data.</text>
</comment>
<evidence type="ECO:0000313" key="1">
    <source>
        <dbReference type="EMBL" id="MBU9358391.1"/>
    </source>
</evidence>